<gene>
    <name evidence="1" type="primary">AlNc14C243G9522</name>
    <name evidence="1" type="ORF">ALNC14_106660</name>
</gene>
<dbReference type="EMBL" id="FR824288">
    <property type="protein sequence ID" value="CCA24522.1"/>
    <property type="molecule type" value="Genomic_DNA"/>
</dbReference>
<evidence type="ECO:0000313" key="1">
    <source>
        <dbReference type="EMBL" id="CCA24522.1"/>
    </source>
</evidence>
<dbReference type="AlphaFoldDB" id="F0WT35"/>
<dbReference type="HOGENOM" id="CLU_001650_6_0_1"/>
<accession>F0WT35</accession>
<protein>
    <submittedName>
        <fullName evidence="1">AlNc14C243G9522 protein</fullName>
    </submittedName>
</protein>
<reference evidence="1" key="1">
    <citation type="journal article" date="2011" name="PLoS Biol.">
        <title>Gene gain and loss during evolution of obligate parasitism in the white rust pathogen of Arabidopsis thaliana.</title>
        <authorList>
            <person name="Kemen E."/>
            <person name="Gardiner A."/>
            <person name="Schultz-Larsen T."/>
            <person name="Kemen A.C."/>
            <person name="Balmuth A.L."/>
            <person name="Robert-Seilaniantz A."/>
            <person name="Bailey K."/>
            <person name="Holub E."/>
            <person name="Studholme D.J."/>
            <person name="Maclean D."/>
            <person name="Jones J.D."/>
        </authorList>
    </citation>
    <scope>NUCLEOTIDE SEQUENCE</scope>
</reference>
<proteinExistence type="predicted"/>
<organism evidence="1">
    <name type="scientific">Albugo laibachii Nc14</name>
    <dbReference type="NCBI Taxonomy" id="890382"/>
    <lineage>
        <taxon>Eukaryota</taxon>
        <taxon>Sar</taxon>
        <taxon>Stramenopiles</taxon>
        <taxon>Oomycota</taxon>
        <taxon>Peronosporomycetes</taxon>
        <taxon>Albuginales</taxon>
        <taxon>Albuginaceae</taxon>
        <taxon>Albugo</taxon>
    </lineage>
</organism>
<reference evidence="1" key="2">
    <citation type="submission" date="2011-02" db="EMBL/GenBank/DDBJ databases">
        <authorList>
            <person name="MacLean D."/>
        </authorList>
    </citation>
    <scope>NUCLEOTIDE SEQUENCE</scope>
</reference>
<sequence length="181" mass="19892">MNVLSTNDLGEVRKFLGMRVNLDSAKIYTLDQQAAIEEMITLHGLMTVNGVRAPIGEENNEVGKDPVYLMTRLGQGGTLPTIREFQSLVGSLLRIARCTRPDSSFALAKRITRYLKETKNMKLRMEVAGNGRAGICLASWSDLDFAADKVDCKSVTGGVVTMDGAVVHGICKKQKGCHYRR</sequence>
<name>F0WT35_9STRA</name>